<dbReference type="GO" id="GO:0009103">
    <property type="term" value="P:lipopolysaccharide biosynthetic process"/>
    <property type="evidence" value="ECO:0007669"/>
    <property type="project" value="UniProtKB-KW"/>
</dbReference>
<dbReference type="GO" id="GO:0005886">
    <property type="term" value="C:plasma membrane"/>
    <property type="evidence" value="ECO:0007669"/>
    <property type="project" value="TreeGrafter"/>
</dbReference>
<dbReference type="RefSeq" id="WP_104713343.1">
    <property type="nucleotide sequence ID" value="NZ_PTRA01000001.1"/>
</dbReference>
<evidence type="ECO:0000256" key="4">
    <source>
        <dbReference type="ARBA" id="ARBA00022692"/>
    </source>
</evidence>
<evidence type="ECO:0000259" key="9">
    <source>
        <dbReference type="Pfam" id="PF00535"/>
    </source>
</evidence>
<dbReference type="InterPro" id="IPR029044">
    <property type="entry name" value="Nucleotide-diphossugar_trans"/>
</dbReference>
<dbReference type="PANTHER" id="PTHR48090">
    <property type="entry name" value="UNDECAPRENYL-PHOSPHATE 4-DEOXY-4-FORMAMIDO-L-ARABINOSE TRANSFERASE-RELATED"/>
    <property type="match status" value="1"/>
</dbReference>
<keyword evidence="4 8" id="KW-0812">Transmembrane</keyword>
<comment type="caution">
    <text evidence="10">The sequence shown here is derived from an EMBL/GenBank/DDBJ whole genome shotgun (WGS) entry which is preliminary data.</text>
</comment>
<evidence type="ECO:0000256" key="1">
    <source>
        <dbReference type="ARBA" id="ARBA00022475"/>
    </source>
</evidence>
<protein>
    <submittedName>
        <fullName evidence="10">Glycosyltransferase</fullName>
    </submittedName>
</protein>
<keyword evidence="11" id="KW-1185">Reference proteome</keyword>
<feature type="transmembrane region" description="Helical" evidence="8">
    <location>
        <begin position="225"/>
        <end position="247"/>
    </location>
</feature>
<evidence type="ECO:0000256" key="8">
    <source>
        <dbReference type="SAM" id="Phobius"/>
    </source>
</evidence>
<evidence type="ECO:0000256" key="5">
    <source>
        <dbReference type="ARBA" id="ARBA00022985"/>
    </source>
</evidence>
<dbReference type="Pfam" id="PF00535">
    <property type="entry name" value="Glycos_transf_2"/>
    <property type="match status" value="1"/>
</dbReference>
<evidence type="ECO:0000256" key="2">
    <source>
        <dbReference type="ARBA" id="ARBA00022676"/>
    </source>
</evidence>
<reference evidence="11" key="1">
    <citation type="submission" date="2018-02" db="EMBL/GenBank/DDBJ databases">
        <title>Genome sequencing of Solimonas sp. HR-BB.</title>
        <authorList>
            <person name="Lee Y."/>
            <person name="Jeon C.O."/>
        </authorList>
    </citation>
    <scope>NUCLEOTIDE SEQUENCE [LARGE SCALE GENOMIC DNA]</scope>
    <source>
        <strain evidence="11">HR-U</strain>
    </source>
</reference>
<dbReference type="InterPro" id="IPR050256">
    <property type="entry name" value="Glycosyltransferase_2"/>
</dbReference>
<dbReference type="InterPro" id="IPR001173">
    <property type="entry name" value="Glyco_trans_2-like"/>
</dbReference>
<dbReference type="Gene3D" id="3.90.550.10">
    <property type="entry name" value="Spore Coat Polysaccharide Biosynthesis Protein SpsA, Chain A"/>
    <property type="match status" value="1"/>
</dbReference>
<keyword evidence="6 8" id="KW-1133">Transmembrane helix</keyword>
<dbReference type="GO" id="GO:0099621">
    <property type="term" value="F:undecaprenyl-phosphate 4-deoxy-4-formamido-L-arabinose transferase activity"/>
    <property type="evidence" value="ECO:0007669"/>
    <property type="project" value="TreeGrafter"/>
</dbReference>
<keyword evidence="2" id="KW-0328">Glycosyltransferase</keyword>
<keyword evidence="5" id="KW-0448">Lipopolysaccharide biosynthesis</keyword>
<evidence type="ECO:0000313" key="11">
    <source>
        <dbReference type="Proteomes" id="UP000239590"/>
    </source>
</evidence>
<dbReference type="OrthoDB" id="9807778at2"/>
<evidence type="ECO:0000256" key="7">
    <source>
        <dbReference type="ARBA" id="ARBA00023136"/>
    </source>
</evidence>
<name>A0A2S7ISP6_9BACT</name>
<proteinExistence type="predicted"/>
<evidence type="ECO:0000256" key="6">
    <source>
        <dbReference type="ARBA" id="ARBA00022989"/>
    </source>
</evidence>
<feature type="transmembrane region" description="Helical" evidence="8">
    <location>
        <begin position="259"/>
        <end position="279"/>
    </location>
</feature>
<organism evidence="10 11">
    <name type="scientific">Siphonobacter curvatus</name>
    <dbReference type="NCBI Taxonomy" id="2094562"/>
    <lineage>
        <taxon>Bacteria</taxon>
        <taxon>Pseudomonadati</taxon>
        <taxon>Bacteroidota</taxon>
        <taxon>Cytophagia</taxon>
        <taxon>Cytophagales</taxon>
        <taxon>Cytophagaceae</taxon>
        <taxon>Siphonobacter</taxon>
    </lineage>
</organism>
<feature type="domain" description="Glycosyltransferase 2-like" evidence="9">
    <location>
        <begin position="4"/>
        <end position="164"/>
    </location>
</feature>
<accession>A0A2S7ISP6</accession>
<dbReference type="Proteomes" id="UP000239590">
    <property type="component" value="Unassembled WGS sequence"/>
</dbReference>
<dbReference type="PANTHER" id="PTHR48090:SF3">
    <property type="entry name" value="UNDECAPRENYL-PHOSPHATE 4-DEOXY-4-FORMAMIDO-L-ARABINOSE TRANSFERASE"/>
    <property type="match status" value="1"/>
</dbReference>
<keyword evidence="7 8" id="KW-0472">Membrane</keyword>
<dbReference type="EMBL" id="PTRA01000001">
    <property type="protein sequence ID" value="PQA60741.1"/>
    <property type="molecule type" value="Genomic_DNA"/>
</dbReference>
<gene>
    <name evidence="10" type="ORF">C5O19_14340</name>
</gene>
<keyword evidence="3 10" id="KW-0808">Transferase</keyword>
<dbReference type="AlphaFoldDB" id="A0A2S7ISP6"/>
<evidence type="ECO:0000313" key="10">
    <source>
        <dbReference type="EMBL" id="PQA60741.1"/>
    </source>
</evidence>
<dbReference type="SUPFAM" id="SSF53448">
    <property type="entry name" value="Nucleotide-diphospho-sugar transferases"/>
    <property type="match status" value="1"/>
</dbReference>
<dbReference type="CDD" id="cd04187">
    <property type="entry name" value="DPM1_like_bac"/>
    <property type="match status" value="1"/>
</dbReference>
<evidence type="ECO:0000256" key="3">
    <source>
        <dbReference type="ARBA" id="ARBA00022679"/>
    </source>
</evidence>
<keyword evidence="1" id="KW-1003">Cell membrane</keyword>
<sequence length="309" mass="35362">MDISVIIPVYKSETTLAPLVERILSTLRTYRMEIVLVNDGSPDRSEAICTELAERFQQVKFISLRRNFGEFNAVMCGLHYATGRYCVMVDDDFQNPPSEILKLVAEAERGQYDVVYSYYQTKQHSLFRNTGSWVVNQMTTRLLDKPRDLYLSSFKLIRQEVVREMIRYTGPYPYLDGLIFRVTRNVGKVAVEHHKREGGSSYTLRKLISLFLNILFCYSPRPIRLVTNTGFVLILLSILGSLTELATSFLSKHLPETDHLIWLTVIFLGGIQLVGLGLVGEYIGKIFMTQNGLPQFVVKKTILPKEIFS</sequence>